<dbReference type="AlphaFoldDB" id="A0A5B0S942"/>
<gene>
    <name evidence="2" type="ORF">PGTUg99_033789</name>
</gene>
<protein>
    <submittedName>
        <fullName evidence="2">Uncharacterized protein</fullName>
    </submittedName>
</protein>
<evidence type="ECO:0000256" key="1">
    <source>
        <dbReference type="SAM" id="MobiDB-lite"/>
    </source>
</evidence>
<feature type="compositionally biased region" description="Low complexity" evidence="1">
    <location>
        <begin position="327"/>
        <end position="348"/>
    </location>
</feature>
<feature type="region of interest" description="Disordered" evidence="1">
    <location>
        <begin position="318"/>
        <end position="364"/>
    </location>
</feature>
<comment type="caution">
    <text evidence="2">The sequence shown here is derived from an EMBL/GenBank/DDBJ whole genome shotgun (WGS) entry which is preliminary data.</text>
</comment>
<evidence type="ECO:0000313" key="2">
    <source>
        <dbReference type="EMBL" id="KAA1133965.1"/>
    </source>
</evidence>
<dbReference type="Proteomes" id="UP000325313">
    <property type="component" value="Unassembled WGS sequence"/>
</dbReference>
<organism evidence="2 3">
    <name type="scientific">Puccinia graminis f. sp. tritici</name>
    <dbReference type="NCBI Taxonomy" id="56615"/>
    <lineage>
        <taxon>Eukaryota</taxon>
        <taxon>Fungi</taxon>
        <taxon>Dikarya</taxon>
        <taxon>Basidiomycota</taxon>
        <taxon>Pucciniomycotina</taxon>
        <taxon>Pucciniomycetes</taxon>
        <taxon>Pucciniales</taxon>
        <taxon>Pucciniaceae</taxon>
        <taxon>Puccinia</taxon>
    </lineage>
</organism>
<evidence type="ECO:0000313" key="3">
    <source>
        <dbReference type="Proteomes" id="UP000325313"/>
    </source>
</evidence>
<proteinExistence type="predicted"/>
<accession>A0A5B0S942</accession>
<reference evidence="2 3" key="1">
    <citation type="submission" date="2019-05" db="EMBL/GenBank/DDBJ databases">
        <title>Emergence of the Ug99 lineage of the wheat stem rust pathogen through somatic hybridization.</title>
        <authorList>
            <person name="Li F."/>
            <person name="Upadhyaya N.M."/>
            <person name="Sperschneider J."/>
            <person name="Matny O."/>
            <person name="Nguyen-Phuc H."/>
            <person name="Mago R."/>
            <person name="Raley C."/>
            <person name="Miller M.E."/>
            <person name="Silverstein K.A.T."/>
            <person name="Henningsen E."/>
            <person name="Hirsch C.D."/>
            <person name="Visser B."/>
            <person name="Pretorius Z.A."/>
            <person name="Steffenson B.J."/>
            <person name="Schwessinger B."/>
            <person name="Dodds P.N."/>
            <person name="Figueroa M."/>
        </authorList>
    </citation>
    <scope>NUCLEOTIDE SEQUENCE [LARGE SCALE GENOMIC DNA]</scope>
    <source>
        <strain evidence="2 3">Ug99</strain>
    </source>
</reference>
<dbReference type="EMBL" id="VDEP01000070">
    <property type="protein sequence ID" value="KAA1133965.1"/>
    <property type="molecule type" value="Genomic_DNA"/>
</dbReference>
<sequence length="463" mass="52381">MGSTFSVPMTSPADFDTLPAPIQLPEQSLIPPNHLRSTSENSQMEIFSEFQGNNDDNSTEESAMCSLPNSPRKIILPVHIKYSVWMRKKIDENKYRYLHVVPLGPIEPYPVDVTQDPPDIVLDFFQRDIFCHLDGRPKLFYLLLQLFKDRELIWVATIANCQKYSKRASKKLNDDYDLIEFLQEAKARRPSEATVEITMANPKANERDKKKEALEEEFGTDNEQAVAQRRSARRAINPQAETATTHQRMLAKLYRVCLDHAEGSSEGLTFVNPENPQVYMTMGHERLSAWAQAIVEETDGVDETHPPRTSLFQWIPIPQPNSQATQSNLNAPSNSPVVNPSLSSNQPPSTIPTDPASHGSGNTMPMPGTYNHFNNDRTPLPITGVELRGSMEEYLATILIPLNDHHTRVLIEHYRIHHWTFFRRSNMLELLTMGFAPGPARLLVDGVTLYESILSINVLEANV</sequence>
<name>A0A5B0S942_PUCGR</name>